<protein>
    <submittedName>
        <fullName evidence="1">Uncharacterized protein</fullName>
    </submittedName>
</protein>
<evidence type="ECO:0000313" key="2">
    <source>
        <dbReference type="Proteomes" id="UP000000238"/>
    </source>
</evidence>
<dbReference type="AlphaFoldDB" id="Q2SMQ1"/>
<dbReference type="EMBL" id="CP000155">
    <property type="protein sequence ID" value="ABC28073.1"/>
    <property type="molecule type" value="Genomic_DNA"/>
</dbReference>
<evidence type="ECO:0000313" key="1">
    <source>
        <dbReference type="EMBL" id="ABC28073.1"/>
    </source>
</evidence>
<dbReference type="HOGENOM" id="CLU_2012033_0_0_6"/>
<dbReference type="Proteomes" id="UP000000238">
    <property type="component" value="Chromosome"/>
</dbReference>
<gene>
    <name evidence="1" type="ordered locus">HCH_01200</name>
</gene>
<proteinExistence type="predicted"/>
<dbReference type="RefSeq" id="WP_011395146.1">
    <property type="nucleotide sequence ID" value="NC_007645.1"/>
</dbReference>
<reference evidence="1 2" key="1">
    <citation type="journal article" date="2005" name="Nucleic Acids Res.">
        <title>Genomic blueprint of Hahella chejuensis, a marine microbe producing an algicidal agent.</title>
        <authorList>
            <person name="Jeong H."/>
            <person name="Yim J.H."/>
            <person name="Lee C."/>
            <person name="Choi S.-H."/>
            <person name="Park Y.K."/>
            <person name="Yoon S.H."/>
            <person name="Hur C.-G."/>
            <person name="Kang H.-Y."/>
            <person name="Kim D."/>
            <person name="Lee H.H."/>
            <person name="Park K.H."/>
            <person name="Park S.-H."/>
            <person name="Park H.-S."/>
            <person name="Lee H.K."/>
            <person name="Oh T.K."/>
            <person name="Kim J.F."/>
        </authorList>
    </citation>
    <scope>NUCLEOTIDE SEQUENCE [LARGE SCALE GENOMIC DNA]</scope>
    <source>
        <strain evidence="1 2">KCTC 2396</strain>
    </source>
</reference>
<accession>Q2SMQ1</accession>
<sequence>MNTVELLDYISGLNKFLVSDGPPKVIDVDEWIDLKVMGELKGEPVLSKREKEELSSLPPLELPVTTLGFNCPIENKKIFLGLYYYDVGGWLINSISVYYIINYDIVVPDDLVCKIKALSLRES</sequence>
<name>Q2SMQ1_HAHCH</name>
<dbReference type="KEGG" id="hch:HCH_01200"/>
<organism evidence="1 2">
    <name type="scientific">Hahella chejuensis (strain KCTC 2396)</name>
    <dbReference type="NCBI Taxonomy" id="349521"/>
    <lineage>
        <taxon>Bacteria</taxon>
        <taxon>Pseudomonadati</taxon>
        <taxon>Pseudomonadota</taxon>
        <taxon>Gammaproteobacteria</taxon>
        <taxon>Oceanospirillales</taxon>
        <taxon>Hahellaceae</taxon>
        <taxon>Hahella</taxon>
    </lineage>
</organism>
<keyword evidence="2" id="KW-1185">Reference proteome</keyword>